<evidence type="ECO:0000256" key="2">
    <source>
        <dbReference type="ARBA" id="ARBA00023043"/>
    </source>
</evidence>
<keyword evidence="2 3" id="KW-0040">ANK repeat</keyword>
<evidence type="ECO:0000313" key="10">
    <source>
        <dbReference type="Proteomes" id="UP000325113"/>
    </source>
</evidence>
<evidence type="ECO:0000313" key="6">
    <source>
        <dbReference type="EMBL" id="KAA0166394.1"/>
    </source>
</evidence>
<protein>
    <submittedName>
        <fullName evidence="6">Uncharacterized protein</fullName>
    </submittedName>
</protein>
<dbReference type="InterPro" id="IPR002110">
    <property type="entry name" value="Ankyrin_rpt"/>
</dbReference>
<dbReference type="PROSITE" id="PS50088">
    <property type="entry name" value="ANK_REPEAT"/>
    <property type="match status" value="3"/>
</dbReference>
<dbReference type="SUPFAM" id="SSF48403">
    <property type="entry name" value="Ankyrin repeat"/>
    <property type="match status" value="1"/>
</dbReference>
<proteinExistence type="predicted"/>
<comment type="caution">
    <text evidence="6">The sequence shown here is derived from an EMBL/GenBank/DDBJ whole genome shotgun (WGS) entry which is preliminary data.</text>
</comment>
<dbReference type="EMBL" id="VLTM01000032">
    <property type="protein sequence ID" value="KAA0161806.1"/>
    <property type="molecule type" value="Genomic_DNA"/>
</dbReference>
<name>A0A5A8DNW4_CAFRO</name>
<dbReference type="PANTHER" id="PTHR24180">
    <property type="entry name" value="CYCLIN-DEPENDENT KINASE INHIBITOR 2C-RELATED"/>
    <property type="match status" value="1"/>
</dbReference>
<feature type="compositionally biased region" description="Low complexity" evidence="4">
    <location>
        <begin position="327"/>
        <end position="349"/>
    </location>
</feature>
<evidence type="ECO:0000313" key="8">
    <source>
        <dbReference type="Proteomes" id="UP000322899"/>
    </source>
</evidence>
<evidence type="ECO:0000313" key="9">
    <source>
        <dbReference type="Proteomes" id="UP000324907"/>
    </source>
</evidence>
<dbReference type="PANTHER" id="PTHR24180:SF45">
    <property type="entry name" value="POLY [ADP-RIBOSE] POLYMERASE TANKYRASE"/>
    <property type="match status" value="1"/>
</dbReference>
<reference evidence="8 9" key="1">
    <citation type="submission" date="2019-07" db="EMBL/GenBank/DDBJ databases">
        <title>Genomes of Cafeteria roenbergensis.</title>
        <authorList>
            <person name="Fischer M.G."/>
            <person name="Hackl T."/>
            <person name="Roman M."/>
        </authorList>
    </citation>
    <scope>NUCLEOTIDE SEQUENCE [LARGE SCALE GENOMIC DNA]</scope>
    <source>
        <strain evidence="5 10">Cflag</strain>
        <strain evidence="7 8">E4-10P</strain>
        <strain evidence="6 9">RCC970-E3</strain>
    </source>
</reference>
<evidence type="ECO:0000256" key="1">
    <source>
        <dbReference type="ARBA" id="ARBA00022737"/>
    </source>
</evidence>
<accession>A0A5A8DNW4</accession>
<feature type="repeat" description="ANK" evidence="3">
    <location>
        <begin position="206"/>
        <end position="238"/>
    </location>
</feature>
<organism evidence="6 9">
    <name type="scientific">Cafeteria roenbergensis</name>
    <name type="common">Marine flagellate</name>
    <dbReference type="NCBI Taxonomy" id="33653"/>
    <lineage>
        <taxon>Eukaryota</taxon>
        <taxon>Sar</taxon>
        <taxon>Stramenopiles</taxon>
        <taxon>Bigyra</taxon>
        <taxon>Opalozoa</taxon>
        <taxon>Bicosoecida</taxon>
        <taxon>Cafeteriaceae</taxon>
        <taxon>Cafeteria</taxon>
    </lineage>
</organism>
<dbReference type="Proteomes" id="UP000325113">
    <property type="component" value="Unassembled WGS sequence"/>
</dbReference>
<dbReference type="PRINTS" id="PR01415">
    <property type="entry name" value="ANKYRIN"/>
</dbReference>
<dbReference type="EMBL" id="VLTO01000078">
    <property type="protein sequence ID" value="KAA0167962.1"/>
    <property type="molecule type" value="Genomic_DNA"/>
</dbReference>
<dbReference type="OrthoDB" id="185120at2759"/>
<dbReference type="Pfam" id="PF12796">
    <property type="entry name" value="Ank_2"/>
    <property type="match status" value="1"/>
</dbReference>
<evidence type="ECO:0000256" key="4">
    <source>
        <dbReference type="SAM" id="MobiDB-lite"/>
    </source>
</evidence>
<dbReference type="InterPro" id="IPR036770">
    <property type="entry name" value="Ankyrin_rpt-contain_sf"/>
</dbReference>
<evidence type="ECO:0000313" key="7">
    <source>
        <dbReference type="EMBL" id="KAA0167962.1"/>
    </source>
</evidence>
<dbReference type="Gene3D" id="1.25.40.20">
    <property type="entry name" value="Ankyrin repeat-containing domain"/>
    <property type="match status" value="1"/>
</dbReference>
<dbReference type="InterPro" id="IPR051637">
    <property type="entry name" value="Ank_repeat_dom-contain_49"/>
</dbReference>
<sequence>MPAKKAPKGKGADAEAEAAEAARVAAEAEAARLRELAQRAAHAREQPDVSELPLTDGERARARAAFADVAGPGEASCLPVAKLSAALSGCGTRLSPEDEASLVLAHPVIASCGVDGWITLAEFLSVLAGAYASPKFHGEALRLAVGRGERATAERLLRMGCDPCASDGAGRTVAHIAADLNQLSVLRAVRDTWGEEEFDHDVPDKTGWTPLAVAARNGFADVVEALLSWGADPDAASNQGRTPMHAACAADAPAVVRLLAAAGANPNAADKAGWTPMHIAALHGASRCVDALAAAGASATQADRFGRAPDRICHPEASLALRKATRSSRGSSSSAAAAAAGSGPGPAVA</sequence>
<evidence type="ECO:0000313" key="5">
    <source>
        <dbReference type="EMBL" id="KAA0161806.1"/>
    </source>
</evidence>
<dbReference type="Proteomes" id="UP000322899">
    <property type="component" value="Unassembled WGS sequence"/>
</dbReference>
<keyword evidence="1" id="KW-0677">Repeat</keyword>
<feature type="region of interest" description="Disordered" evidence="4">
    <location>
        <begin position="1"/>
        <end position="20"/>
    </location>
</feature>
<dbReference type="Proteomes" id="UP000324907">
    <property type="component" value="Unassembled WGS sequence"/>
</dbReference>
<dbReference type="PROSITE" id="PS50297">
    <property type="entry name" value="ANK_REP_REGION"/>
    <property type="match status" value="3"/>
</dbReference>
<feature type="repeat" description="ANK" evidence="3">
    <location>
        <begin position="239"/>
        <end position="271"/>
    </location>
</feature>
<dbReference type="SMART" id="SM00248">
    <property type="entry name" value="ANK"/>
    <property type="match status" value="3"/>
</dbReference>
<dbReference type="EMBL" id="VLTL01000040">
    <property type="protein sequence ID" value="KAA0166394.1"/>
    <property type="molecule type" value="Genomic_DNA"/>
</dbReference>
<evidence type="ECO:0000256" key="3">
    <source>
        <dbReference type="PROSITE-ProRule" id="PRU00023"/>
    </source>
</evidence>
<feature type="region of interest" description="Disordered" evidence="4">
    <location>
        <begin position="323"/>
        <end position="349"/>
    </location>
</feature>
<dbReference type="AlphaFoldDB" id="A0A5A8DNW4"/>
<gene>
    <name evidence="7" type="ORF">FNF27_07210</name>
    <name evidence="6" type="ORF">FNF28_03163</name>
    <name evidence="5" type="ORF">FNF31_03592</name>
</gene>
<feature type="repeat" description="ANK" evidence="3">
    <location>
        <begin position="272"/>
        <end position="304"/>
    </location>
</feature>